<dbReference type="EMBL" id="JACANB010000032">
    <property type="protein sequence ID" value="MDM1697406.1"/>
    <property type="molecule type" value="Genomic_DNA"/>
</dbReference>
<dbReference type="GO" id="GO:0003886">
    <property type="term" value="F:DNA (cytosine-5-)-methyltransferase activity"/>
    <property type="evidence" value="ECO:0007669"/>
    <property type="project" value="UniProtKB-EC"/>
</dbReference>
<reference evidence="5" key="2">
    <citation type="journal article" date="2022" name="Sci. Total Environ.">
        <title>Prevalence, transmission, and molecular epidemiology of tet(X)-positive bacteria among humans, animals, and environmental niches in China: An epidemiological, and genomic-based study.</title>
        <authorList>
            <person name="Dong N."/>
            <person name="Zeng Y."/>
            <person name="Cai C."/>
            <person name="Sun C."/>
            <person name="Lu J."/>
            <person name="Liu C."/>
            <person name="Zhou H."/>
            <person name="Sun Q."/>
            <person name="Shu L."/>
            <person name="Wang H."/>
            <person name="Wang Y."/>
            <person name="Wang S."/>
            <person name="Wu C."/>
            <person name="Chan E.W."/>
            <person name="Chen G."/>
            <person name="Shen Z."/>
            <person name="Chen S."/>
            <person name="Zhang R."/>
        </authorList>
    </citation>
    <scope>NUCLEOTIDE SEQUENCE</scope>
    <source>
        <strain evidence="5">DF46-2-2</strain>
    </source>
</reference>
<evidence type="ECO:0000313" key="5">
    <source>
        <dbReference type="EMBL" id="MDM1697406.1"/>
    </source>
</evidence>
<keyword evidence="2" id="KW-0808">Transferase</keyword>
<name>A0AAW7DXH2_9GAMM</name>
<dbReference type="GO" id="GO:0032259">
    <property type="term" value="P:methylation"/>
    <property type="evidence" value="ECO:0007669"/>
    <property type="project" value="UniProtKB-KW"/>
</dbReference>
<organism evidence="5 6">
    <name type="scientific">Thiopseudomonas alkaliphila</name>
    <dbReference type="NCBI Taxonomy" id="1697053"/>
    <lineage>
        <taxon>Bacteria</taxon>
        <taxon>Pseudomonadati</taxon>
        <taxon>Pseudomonadota</taxon>
        <taxon>Gammaproteobacteria</taxon>
        <taxon>Pseudomonadales</taxon>
        <taxon>Pseudomonadaceae</taxon>
        <taxon>Thiopseudomonas</taxon>
    </lineage>
</organism>
<keyword evidence="3" id="KW-0680">Restriction system</keyword>
<protein>
    <submittedName>
        <fullName evidence="5">DNA cytosine methyltransferase</fullName>
    </submittedName>
</protein>
<proteinExistence type="predicted"/>
<evidence type="ECO:0000256" key="2">
    <source>
        <dbReference type="ARBA" id="ARBA00022679"/>
    </source>
</evidence>
<reference evidence="5" key="1">
    <citation type="submission" date="2020-06" db="EMBL/GenBank/DDBJ databases">
        <authorList>
            <person name="Dong N."/>
        </authorList>
    </citation>
    <scope>NUCLEOTIDE SEQUENCE</scope>
    <source>
        <strain evidence="5">DF46-2-2</strain>
    </source>
</reference>
<evidence type="ECO:0000313" key="6">
    <source>
        <dbReference type="Proteomes" id="UP001173465"/>
    </source>
</evidence>
<sequence length="272" mass="29692">MTCIVNTKLGESKGQSRIWLEGVRLERGGFSPSTRYELVISNRKVTLKVANDGAYTVSKRKRNGKLSPIIDLSNQKLTQAFEGVEMLRVVIRAGVIIVSAHFQQGKVARREERLIERLKKNQSLDVCSLFHGSGVLDKALHAGFSKSGIASTVSVAIEIEGAYIDNSLINNPELWNDGSLVINAPIETLKYGSTAQEVDIVIAGLPCTGASKSGRSKNKLEFAESHDAAGAMFFHFLQMVQNLNPSIVIIECVPEYQNTASMAVIRSGHCCK</sequence>
<dbReference type="InterPro" id="IPR001525">
    <property type="entry name" value="C5_MeTfrase"/>
</dbReference>
<evidence type="ECO:0000256" key="1">
    <source>
        <dbReference type="ARBA" id="ARBA00022603"/>
    </source>
</evidence>
<comment type="caution">
    <text evidence="5">The sequence shown here is derived from an EMBL/GenBank/DDBJ whole genome shotgun (WGS) entry which is preliminary data.</text>
</comment>
<comment type="catalytic activity">
    <reaction evidence="4">
        <text>a 2'-deoxycytidine in DNA + S-adenosyl-L-methionine = a 5-methyl-2'-deoxycytidine in DNA + S-adenosyl-L-homocysteine + H(+)</text>
        <dbReference type="Rhea" id="RHEA:13681"/>
        <dbReference type="Rhea" id="RHEA-COMP:11369"/>
        <dbReference type="Rhea" id="RHEA-COMP:11370"/>
        <dbReference type="ChEBI" id="CHEBI:15378"/>
        <dbReference type="ChEBI" id="CHEBI:57856"/>
        <dbReference type="ChEBI" id="CHEBI:59789"/>
        <dbReference type="ChEBI" id="CHEBI:85452"/>
        <dbReference type="ChEBI" id="CHEBI:85454"/>
        <dbReference type="EC" id="2.1.1.37"/>
    </reaction>
</comment>
<dbReference type="Pfam" id="PF00145">
    <property type="entry name" value="DNA_methylase"/>
    <property type="match status" value="1"/>
</dbReference>
<dbReference type="RefSeq" id="WP_286594619.1">
    <property type="nucleotide sequence ID" value="NZ_JACANB010000032.1"/>
</dbReference>
<gene>
    <name evidence="5" type="ORF">HX099_12285</name>
</gene>
<evidence type="ECO:0000256" key="4">
    <source>
        <dbReference type="ARBA" id="ARBA00047422"/>
    </source>
</evidence>
<evidence type="ECO:0000256" key="3">
    <source>
        <dbReference type="ARBA" id="ARBA00022747"/>
    </source>
</evidence>
<dbReference type="SUPFAM" id="SSF53335">
    <property type="entry name" value="S-adenosyl-L-methionine-dependent methyltransferases"/>
    <property type="match status" value="1"/>
</dbReference>
<accession>A0AAW7DXH2</accession>
<dbReference type="GO" id="GO:0009307">
    <property type="term" value="P:DNA restriction-modification system"/>
    <property type="evidence" value="ECO:0007669"/>
    <property type="project" value="UniProtKB-KW"/>
</dbReference>
<keyword evidence="1 5" id="KW-0489">Methyltransferase</keyword>
<dbReference type="Gene3D" id="3.40.50.150">
    <property type="entry name" value="Vaccinia Virus protein VP39"/>
    <property type="match status" value="1"/>
</dbReference>
<dbReference type="InterPro" id="IPR029063">
    <property type="entry name" value="SAM-dependent_MTases_sf"/>
</dbReference>
<dbReference type="AlphaFoldDB" id="A0AAW7DXH2"/>
<dbReference type="Proteomes" id="UP001173465">
    <property type="component" value="Unassembled WGS sequence"/>
</dbReference>